<dbReference type="SUPFAM" id="SSF49363">
    <property type="entry name" value="Purple acid phosphatase, N-terminal domain"/>
    <property type="match status" value="1"/>
</dbReference>
<protein>
    <recommendedName>
        <fullName evidence="3">Fibronectin type-III domain-containing protein</fullName>
    </recommendedName>
</protein>
<reference evidence="5" key="1">
    <citation type="submission" date="2017-09" db="EMBL/GenBank/DDBJ databases">
        <title>Depth-based differentiation of microbial function through sediment-hosted aquifers and enrichment of novel symbionts in the deep terrestrial subsurface.</title>
        <authorList>
            <person name="Probst A.J."/>
            <person name="Ladd B."/>
            <person name="Jarett J.K."/>
            <person name="Geller-Mcgrath D.E."/>
            <person name="Sieber C.M.K."/>
            <person name="Emerson J.B."/>
            <person name="Anantharaman K."/>
            <person name="Thomas B.C."/>
            <person name="Malmstrom R."/>
            <person name="Stieglmeier M."/>
            <person name="Klingl A."/>
            <person name="Woyke T."/>
            <person name="Ryan C.M."/>
            <person name="Banfield J.F."/>
        </authorList>
    </citation>
    <scope>NUCLEOTIDE SEQUENCE [LARGE SCALE GENOMIC DNA]</scope>
</reference>
<accession>A0A2M8KM73</accession>
<dbReference type="CDD" id="cd00063">
    <property type="entry name" value="FN3"/>
    <property type="match status" value="1"/>
</dbReference>
<comment type="caution">
    <text evidence="4">The sequence shown here is derived from an EMBL/GenBank/DDBJ whole genome shotgun (WGS) entry which is preliminary data.</text>
</comment>
<dbReference type="PROSITE" id="PS50853">
    <property type="entry name" value="FN3"/>
    <property type="match status" value="1"/>
</dbReference>
<evidence type="ECO:0000313" key="4">
    <source>
        <dbReference type="EMBL" id="PJE61001.1"/>
    </source>
</evidence>
<gene>
    <name evidence="4" type="ORF">COU86_01370</name>
</gene>
<dbReference type="InterPro" id="IPR013783">
    <property type="entry name" value="Ig-like_fold"/>
</dbReference>
<dbReference type="AlphaFoldDB" id="A0A2M8KM73"/>
<dbReference type="GO" id="GO:0046872">
    <property type="term" value="F:metal ion binding"/>
    <property type="evidence" value="ECO:0007669"/>
    <property type="project" value="InterPro"/>
</dbReference>
<evidence type="ECO:0000259" key="3">
    <source>
        <dbReference type="PROSITE" id="PS50853"/>
    </source>
</evidence>
<dbReference type="InterPro" id="IPR008963">
    <property type="entry name" value="Purple_acid_Pase-like_N"/>
</dbReference>
<organism evidence="4 5">
    <name type="scientific">Candidatus Roizmanbacteria bacterium CG10_big_fil_rev_8_21_14_0_10_36_26</name>
    <dbReference type="NCBI Taxonomy" id="1974851"/>
    <lineage>
        <taxon>Bacteria</taxon>
        <taxon>Candidatus Roizmaniibacteriota</taxon>
    </lineage>
</organism>
<evidence type="ECO:0000256" key="2">
    <source>
        <dbReference type="SAM" id="Phobius"/>
    </source>
</evidence>
<feature type="region of interest" description="Disordered" evidence="1">
    <location>
        <begin position="145"/>
        <end position="164"/>
    </location>
</feature>
<feature type="transmembrane region" description="Helical" evidence="2">
    <location>
        <begin position="6"/>
        <end position="30"/>
    </location>
</feature>
<proteinExistence type="predicted"/>
<name>A0A2M8KM73_9BACT</name>
<dbReference type="InterPro" id="IPR015914">
    <property type="entry name" value="PAPs_N"/>
</dbReference>
<dbReference type="Proteomes" id="UP000231434">
    <property type="component" value="Unassembled WGS sequence"/>
</dbReference>
<dbReference type="GO" id="GO:0003993">
    <property type="term" value="F:acid phosphatase activity"/>
    <property type="evidence" value="ECO:0007669"/>
    <property type="project" value="InterPro"/>
</dbReference>
<feature type="compositionally biased region" description="Polar residues" evidence="1">
    <location>
        <begin position="149"/>
        <end position="164"/>
    </location>
</feature>
<dbReference type="InterPro" id="IPR003961">
    <property type="entry name" value="FN3_dom"/>
</dbReference>
<dbReference type="Gene3D" id="2.60.40.10">
    <property type="entry name" value="Immunoglobulins"/>
    <property type="match status" value="1"/>
</dbReference>
<sequence length="211" mass="22548">MNNPKLVKIASIVIGVIISISLLIMGLRLFSNVFTRASDMEPRDVVVSDVNQNSAKISWATGVETQGVIEYGTTPTALNFFAPESTRTKSHEQELTLLSPNTTYYFQIRIGDHKYDNGGVPWTVSTRIVNQPTAAMPTVAPTGVPTAEPSGTQSVEVPATSETQGCNETDCNKIKEMLGKGCTTQDYILCLKKPTPTASPSASPSATPAAP</sequence>
<keyword evidence="2" id="KW-0472">Membrane</keyword>
<keyword evidence="2" id="KW-0812">Transmembrane</keyword>
<dbReference type="SMART" id="SM00060">
    <property type="entry name" value="FN3"/>
    <property type="match status" value="1"/>
</dbReference>
<dbReference type="EMBL" id="PFEB01000017">
    <property type="protein sequence ID" value="PJE61001.1"/>
    <property type="molecule type" value="Genomic_DNA"/>
</dbReference>
<evidence type="ECO:0000256" key="1">
    <source>
        <dbReference type="SAM" id="MobiDB-lite"/>
    </source>
</evidence>
<feature type="domain" description="Fibronectin type-III" evidence="3">
    <location>
        <begin position="41"/>
        <end position="132"/>
    </location>
</feature>
<dbReference type="Pfam" id="PF16656">
    <property type="entry name" value="Pur_ac_phosph_N"/>
    <property type="match status" value="1"/>
</dbReference>
<keyword evidence="2" id="KW-1133">Transmembrane helix</keyword>
<evidence type="ECO:0000313" key="5">
    <source>
        <dbReference type="Proteomes" id="UP000231434"/>
    </source>
</evidence>